<sequence>MSTYLELKEAGFSDQEIREHKRPQLQAAGFSDQEINAYFKGYDPVSMLDAIQYGFQGSVTGLASREKLPDSLTPVQVSQMSTMQRVGMQVGTLAGDVPTLAAGAAAGLLGGPAAPVSVPASAMALTEGTRAYYMEQIKNGDVRSSEEFLRRSGAVLGSAAKGAVIGGLTGGAGVVAGRGAAMLGATAGMQTAASLAAETATMPTAAAGIEGRLPEPHEFVDAAILVGGLHAAGGLRHVPEMVPKLRDIYAKTGKDPIAVAQAAEADPTVRQDILSINRDVPQAIAEEIAAKRPQDIKPESEAESSAPTTPTAASDEGALQSAGSGTHIPIAEDKPVMPEGELSRAAAVPLSDVVQSLADALEVPIRTGKMGPSGRNAEGIYKVTPEVIRTRTANDVATVVHEAGHHIQKQLFGDISAAPLRAFRDELAPIATQPRAGQSALPEGFAEFVAKYVVNPDEAKAVAPRFYEHFEKTLSERAPEFGTALLNAREAVKRWADQPAAQEVLSHISIEGRESEGLISRLLSKDTWDSLYTNFVDRLYPLKKATDILAEGKELPADMNPYTLARTFAGAKGKATHFIERSPFTYGTWENVGKPLAETLRAVDNLDEFRAFLVSRRGLELESRGIKSGIRPEAMRATAERLGEKYEPLARELDEYQNHVVNYLVDSGILSAETAAAMREMNQNYVPFFRVMENAGGFLGSGKSLTGRNPIRRIKGSGRDIIDPLESIIKNTYAMIEAAEKNGIGRALTDLASKTAGAGWLVEKLPTPKAAVQVRAEDVSKAFIDSLGPISPSGKSSIKALAESADMGEMLTFWQNAATLDKKSQIAVFRDGKREVYQVAPEIAEVMNGLSTETIPLLVKLISIPAKMLRAGATLTPDFMVRNLIRDAVSTGVLSRTGFIPGLDTAKGLKRAVTKDNAYWDWVKAGGDQASLVSMDRTTLQTTLKDIAATGYTERVWNVVKNPLELLRLGSELSEKMTRLGEFSKATEKHGNDKAGLMQAAYESRDIMDFSRRGKLTASFNLITAFFNASMQGLDRTARGAVENPRRFLVRTALFIGIPSILNAINNYGDKDIAEVPRAQRDMFWITPIGQGENKVLLRIPKPFEQGVMFGSTLERATEFILDAAHDKYGSVEKARQEAFRGLGASMLDVSAPNLVPTAFAPVIEAFANRSLPFDRPIIPKNREGLLPEYQYAPSTTELTKALSSFVGALPPVGDMNTFSPARAENYIRGWTGGMGMYALQLVDAMARKAGVVDDPVKPAATLADIPFVRAFVIRHPSMGAESIQRFFDHYEESTSYLKTINALGKDFKYNDVANLLPYSVYQAMDAPHKALSEITKAIDLINKIPSMTPDEKRQQIDSLYFHAIEVAKFGNKVFEALQPDIERLKQRAEGK</sequence>
<dbReference type="InterPro" id="IPR040561">
    <property type="entry name" value="LPD38"/>
</dbReference>
<accession>A0A644TVN3</accession>
<name>A0A644TVN3_9ZZZZ</name>
<feature type="compositionally biased region" description="Basic and acidic residues" evidence="1">
    <location>
        <begin position="289"/>
        <end position="300"/>
    </location>
</feature>
<comment type="caution">
    <text evidence="3">The sequence shown here is derived from an EMBL/GenBank/DDBJ whole genome shotgun (WGS) entry which is preliminary data.</text>
</comment>
<dbReference type="Pfam" id="PF18857">
    <property type="entry name" value="LPD38"/>
    <property type="match status" value="1"/>
</dbReference>
<reference evidence="3" key="1">
    <citation type="submission" date="2019-08" db="EMBL/GenBank/DDBJ databases">
        <authorList>
            <person name="Kucharzyk K."/>
            <person name="Murdoch R.W."/>
            <person name="Higgins S."/>
            <person name="Loffler F."/>
        </authorList>
    </citation>
    <scope>NUCLEOTIDE SEQUENCE</scope>
</reference>
<gene>
    <name evidence="3" type="ORF">SDC9_16007</name>
</gene>
<evidence type="ECO:0000259" key="2">
    <source>
        <dbReference type="Pfam" id="PF18857"/>
    </source>
</evidence>
<feature type="domain" description="Large polyvalent protein associated" evidence="2">
    <location>
        <begin position="1074"/>
        <end position="1269"/>
    </location>
</feature>
<evidence type="ECO:0000313" key="3">
    <source>
        <dbReference type="EMBL" id="MPL70252.1"/>
    </source>
</evidence>
<feature type="region of interest" description="Disordered" evidence="1">
    <location>
        <begin position="289"/>
        <end position="332"/>
    </location>
</feature>
<protein>
    <recommendedName>
        <fullName evidence="2">Large polyvalent protein associated domain-containing protein</fullName>
    </recommendedName>
</protein>
<proteinExistence type="predicted"/>
<dbReference type="EMBL" id="VSSQ01000052">
    <property type="protein sequence ID" value="MPL70252.1"/>
    <property type="molecule type" value="Genomic_DNA"/>
</dbReference>
<evidence type="ECO:0000256" key="1">
    <source>
        <dbReference type="SAM" id="MobiDB-lite"/>
    </source>
</evidence>
<organism evidence="3">
    <name type="scientific">bioreactor metagenome</name>
    <dbReference type="NCBI Taxonomy" id="1076179"/>
    <lineage>
        <taxon>unclassified sequences</taxon>
        <taxon>metagenomes</taxon>
        <taxon>ecological metagenomes</taxon>
    </lineage>
</organism>
<feature type="compositionally biased region" description="Low complexity" evidence="1">
    <location>
        <begin position="303"/>
        <end position="314"/>
    </location>
</feature>